<feature type="domain" description="Peptidase S26" evidence="4">
    <location>
        <begin position="102"/>
        <end position="138"/>
    </location>
</feature>
<evidence type="ECO:0000313" key="6">
    <source>
        <dbReference type="Proteomes" id="UP001597417"/>
    </source>
</evidence>
<evidence type="ECO:0000256" key="2">
    <source>
        <dbReference type="ARBA" id="ARBA00009370"/>
    </source>
</evidence>
<dbReference type="InterPro" id="IPR000223">
    <property type="entry name" value="Pept_S26A_signal_pept_1"/>
</dbReference>
<evidence type="ECO:0000259" key="4">
    <source>
        <dbReference type="Pfam" id="PF10502"/>
    </source>
</evidence>
<feature type="chain" id="PRO_5047109192" evidence="3">
    <location>
        <begin position="22"/>
        <end position="156"/>
    </location>
</feature>
<proteinExistence type="inferred from homology"/>
<dbReference type="Gene3D" id="2.10.109.10">
    <property type="entry name" value="Umud Fragment, subunit A"/>
    <property type="match status" value="1"/>
</dbReference>
<keyword evidence="6" id="KW-1185">Reference proteome</keyword>
<accession>A0ABW5FR02</accession>
<evidence type="ECO:0000313" key="5">
    <source>
        <dbReference type="EMBL" id="MFD2417286.1"/>
    </source>
</evidence>
<organism evidence="5 6">
    <name type="scientific">Amycolatopsis pigmentata</name>
    <dbReference type="NCBI Taxonomy" id="450801"/>
    <lineage>
        <taxon>Bacteria</taxon>
        <taxon>Bacillati</taxon>
        <taxon>Actinomycetota</taxon>
        <taxon>Actinomycetes</taxon>
        <taxon>Pseudonocardiales</taxon>
        <taxon>Pseudonocardiaceae</taxon>
        <taxon>Amycolatopsis</taxon>
    </lineage>
</organism>
<dbReference type="Proteomes" id="UP001597417">
    <property type="component" value="Unassembled WGS sequence"/>
</dbReference>
<comment type="caution">
    <text evidence="5">The sequence shown here is derived from an EMBL/GenBank/DDBJ whole genome shotgun (WGS) entry which is preliminary data.</text>
</comment>
<comment type="similarity">
    <text evidence="2">Belongs to the peptidase S26 family.</text>
</comment>
<dbReference type="InterPro" id="IPR019533">
    <property type="entry name" value="Peptidase_S26"/>
</dbReference>
<dbReference type="PANTHER" id="PTHR43390">
    <property type="entry name" value="SIGNAL PEPTIDASE I"/>
    <property type="match status" value="1"/>
</dbReference>
<dbReference type="Pfam" id="PF10502">
    <property type="entry name" value="Peptidase_S26"/>
    <property type="match status" value="2"/>
</dbReference>
<dbReference type="PANTHER" id="PTHR43390:SF1">
    <property type="entry name" value="CHLOROPLAST PROCESSING PEPTIDASE"/>
    <property type="match status" value="1"/>
</dbReference>
<dbReference type="PRINTS" id="PR00727">
    <property type="entry name" value="LEADERPTASE"/>
</dbReference>
<dbReference type="SUPFAM" id="SSF51306">
    <property type="entry name" value="LexA/Signal peptidase"/>
    <property type="match status" value="1"/>
</dbReference>
<evidence type="ECO:0000256" key="3">
    <source>
        <dbReference type="SAM" id="SignalP"/>
    </source>
</evidence>
<dbReference type="RefSeq" id="WP_378264916.1">
    <property type="nucleotide sequence ID" value="NZ_JBHUKR010000007.1"/>
</dbReference>
<comment type="subcellular location">
    <subcellularLocation>
        <location evidence="1">Cell membrane</location>
        <topology evidence="1">Single-pass type II membrane protein</topology>
    </subcellularLocation>
</comment>
<dbReference type="CDD" id="cd06462">
    <property type="entry name" value="Peptidase_S24_S26"/>
    <property type="match status" value="1"/>
</dbReference>
<sequence length="156" mass="16898">MACALLLPALALAVLRRTLLAVNVQGGSMEPTYRDGDRVLVRRSRTTAPNQVVVLEGPEPDGHWHRPPLRCGTGAGDRRWIIKRVAAVPGDPVPAFLGELAGRRVPPGKLVLLGDNPDASVDSRHFGYFPAERLLGAALRPLPARQTTKRNQGEHP</sequence>
<protein>
    <submittedName>
        <fullName evidence="5">S26 family signal peptidase</fullName>
    </submittedName>
</protein>
<dbReference type="EMBL" id="JBHUKR010000007">
    <property type="protein sequence ID" value="MFD2417286.1"/>
    <property type="molecule type" value="Genomic_DNA"/>
</dbReference>
<feature type="signal peptide" evidence="3">
    <location>
        <begin position="1"/>
        <end position="21"/>
    </location>
</feature>
<dbReference type="InterPro" id="IPR036286">
    <property type="entry name" value="LexA/Signal_pep-like_sf"/>
</dbReference>
<gene>
    <name evidence="5" type="ORF">ACFSXZ_13230</name>
</gene>
<name>A0ABW5FR02_9PSEU</name>
<feature type="domain" description="Peptidase S26" evidence="4">
    <location>
        <begin position="5"/>
        <end position="93"/>
    </location>
</feature>
<keyword evidence="3" id="KW-0732">Signal</keyword>
<reference evidence="6" key="1">
    <citation type="journal article" date="2019" name="Int. J. Syst. Evol. Microbiol.">
        <title>The Global Catalogue of Microorganisms (GCM) 10K type strain sequencing project: providing services to taxonomists for standard genome sequencing and annotation.</title>
        <authorList>
            <consortium name="The Broad Institute Genomics Platform"/>
            <consortium name="The Broad Institute Genome Sequencing Center for Infectious Disease"/>
            <person name="Wu L."/>
            <person name="Ma J."/>
        </authorList>
    </citation>
    <scope>NUCLEOTIDE SEQUENCE [LARGE SCALE GENOMIC DNA]</scope>
    <source>
        <strain evidence="6">CGMCC 4.7645</strain>
    </source>
</reference>
<evidence type="ECO:0000256" key="1">
    <source>
        <dbReference type="ARBA" id="ARBA00004401"/>
    </source>
</evidence>